<dbReference type="CDD" id="cd00614">
    <property type="entry name" value="CGS_like"/>
    <property type="match status" value="1"/>
</dbReference>
<dbReference type="InterPro" id="IPR015422">
    <property type="entry name" value="PyrdxlP-dep_Trfase_small"/>
</dbReference>
<dbReference type="GO" id="GO:0005737">
    <property type="term" value="C:cytoplasm"/>
    <property type="evidence" value="ECO:0007669"/>
    <property type="project" value="TreeGrafter"/>
</dbReference>
<dbReference type="FunFam" id="3.40.640.10:FF:000009">
    <property type="entry name" value="Cystathionine gamma-synthase homolog"/>
    <property type="match status" value="1"/>
</dbReference>
<dbReference type="SUPFAM" id="SSF53383">
    <property type="entry name" value="PLP-dependent transferases"/>
    <property type="match status" value="1"/>
</dbReference>
<keyword evidence="5 8" id="KW-0663">Pyridoxal phosphate</keyword>
<dbReference type="OrthoDB" id="9780685at2"/>
<dbReference type="AlphaFoldDB" id="A0A0R1TEG6"/>
<dbReference type="Proteomes" id="UP000051048">
    <property type="component" value="Unassembled WGS sequence"/>
</dbReference>
<dbReference type="GO" id="GO:0009086">
    <property type="term" value="P:methionine biosynthetic process"/>
    <property type="evidence" value="ECO:0007669"/>
    <property type="project" value="UniProtKB-KW"/>
</dbReference>
<comment type="similarity">
    <text evidence="2 9">Belongs to the trans-sulfuration enzymes family.</text>
</comment>
<evidence type="ECO:0000256" key="3">
    <source>
        <dbReference type="ARBA" id="ARBA00012224"/>
    </source>
</evidence>
<name>A0A0R1TEG6_9LACO</name>
<gene>
    <name evidence="10" type="ORF">FC36_GL000501</name>
</gene>
<organism evidence="10 11">
    <name type="scientific">Ligilactobacillus equi DSM 15833 = JCM 10991</name>
    <dbReference type="NCBI Taxonomy" id="1423740"/>
    <lineage>
        <taxon>Bacteria</taxon>
        <taxon>Bacillati</taxon>
        <taxon>Bacillota</taxon>
        <taxon>Bacilli</taxon>
        <taxon>Lactobacillales</taxon>
        <taxon>Lactobacillaceae</taxon>
        <taxon>Ligilactobacillus</taxon>
    </lineage>
</organism>
<dbReference type="RefSeq" id="WP_025020688.1">
    <property type="nucleotide sequence ID" value="NZ_AZFH01000102.1"/>
</dbReference>
<keyword evidence="7 10" id="KW-0456">Lyase</keyword>
<dbReference type="Pfam" id="PF01053">
    <property type="entry name" value="Cys_Met_Meta_PP"/>
    <property type="match status" value="1"/>
</dbReference>
<dbReference type="InterPro" id="IPR054542">
    <property type="entry name" value="Cys_met_metab_PP"/>
</dbReference>
<dbReference type="Gene3D" id="3.40.640.10">
    <property type="entry name" value="Type I PLP-dependent aspartate aminotransferase-like (Major domain)"/>
    <property type="match status" value="1"/>
</dbReference>
<dbReference type="EMBL" id="AZFH01000102">
    <property type="protein sequence ID" value="KRL79465.1"/>
    <property type="molecule type" value="Genomic_DNA"/>
</dbReference>
<keyword evidence="4" id="KW-0028">Amino-acid biosynthesis</keyword>
<evidence type="ECO:0000256" key="1">
    <source>
        <dbReference type="ARBA" id="ARBA00001933"/>
    </source>
</evidence>
<feature type="modified residue" description="N6-(pyridoxal phosphate)lysine" evidence="8">
    <location>
        <position position="195"/>
    </location>
</feature>
<dbReference type="PATRIC" id="fig|1423740.3.peg.541"/>
<evidence type="ECO:0000256" key="8">
    <source>
        <dbReference type="PIRSR" id="PIRSR001434-2"/>
    </source>
</evidence>
<evidence type="ECO:0000313" key="10">
    <source>
        <dbReference type="EMBL" id="KRL79465.1"/>
    </source>
</evidence>
<dbReference type="InterPro" id="IPR015421">
    <property type="entry name" value="PyrdxlP-dep_Trfase_major"/>
</dbReference>
<evidence type="ECO:0000256" key="6">
    <source>
        <dbReference type="ARBA" id="ARBA00023167"/>
    </source>
</evidence>
<comment type="cofactor">
    <cofactor evidence="1 9">
        <name>pyridoxal 5'-phosphate</name>
        <dbReference type="ChEBI" id="CHEBI:597326"/>
    </cofactor>
</comment>
<dbReference type="Gene3D" id="3.90.1150.10">
    <property type="entry name" value="Aspartate Aminotransferase, domain 1"/>
    <property type="match status" value="1"/>
</dbReference>
<evidence type="ECO:0000256" key="9">
    <source>
        <dbReference type="RuleBase" id="RU362118"/>
    </source>
</evidence>
<dbReference type="PROSITE" id="PS00868">
    <property type="entry name" value="CYS_MET_METAB_PP"/>
    <property type="match status" value="1"/>
</dbReference>
<dbReference type="InterPro" id="IPR000277">
    <property type="entry name" value="Cys/Met-Metab_PyrdxlP-dep_enz"/>
</dbReference>
<dbReference type="PANTHER" id="PTHR11808">
    <property type="entry name" value="TRANS-SULFURATION ENZYME FAMILY MEMBER"/>
    <property type="match status" value="1"/>
</dbReference>
<accession>A0A0R1TEG6</accession>
<dbReference type="GO" id="GO:0047804">
    <property type="term" value="F:cysteine-S-conjugate beta-lyase activity"/>
    <property type="evidence" value="ECO:0007669"/>
    <property type="project" value="UniProtKB-EC"/>
</dbReference>
<protein>
    <recommendedName>
        <fullName evidence="3">cysteine-S-conjugate beta-lyase</fullName>
        <ecNumber evidence="3">4.4.1.13</ecNumber>
    </recommendedName>
</protein>
<dbReference type="STRING" id="1423740.FC36_GL000501"/>
<evidence type="ECO:0000256" key="7">
    <source>
        <dbReference type="ARBA" id="ARBA00023239"/>
    </source>
</evidence>
<reference evidence="10 11" key="1">
    <citation type="journal article" date="2015" name="Genome Announc.">
        <title>Expanding the biotechnology potential of lactobacilli through comparative genomics of 213 strains and associated genera.</title>
        <authorList>
            <person name="Sun Z."/>
            <person name="Harris H.M."/>
            <person name="McCann A."/>
            <person name="Guo C."/>
            <person name="Argimon S."/>
            <person name="Zhang W."/>
            <person name="Yang X."/>
            <person name="Jeffery I.B."/>
            <person name="Cooney J.C."/>
            <person name="Kagawa T.F."/>
            <person name="Liu W."/>
            <person name="Song Y."/>
            <person name="Salvetti E."/>
            <person name="Wrobel A."/>
            <person name="Rasinkangas P."/>
            <person name="Parkhill J."/>
            <person name="Rea M.C."/>
            <person name="O'Sullivan O."/>
            <person name="Ritari J."/>
            <person name="Douillard F.P."/>
            <person name="Paul Ross R."/>
            <person name="Yang R."/>
            <person name="Briner A.E."/>
            <person name="Felis G.E."/>
            <person name="de Vos W.M."/>
            <person name="Barrangou R."/>
            <person name="Klaenhammer T.R."/>
            <person name="Caufield P.W."/>
            <person name="Cui Y."/>
            <person name="Zhang H."/>
            <person name="O'Toole P.W."/>
        </authorList>
    </citation>
    <scope>NUCLEOTIDE SEQUENCE [LARGE SCALE GENOMIC DNA]</scope>
    <source>
        <strain evidence="10 11">DSM 15833</strain>
    </source>
</reference>
<proteinExistence type="inferred from homology"/>
<sequence>MSFLTDLVHSPYQGDHNTGAVVPPIYTATTYAFKDVDGPERFDYSRSGNPTRQALEDQVAKLEAGHAAFAFASGMAAIHGALAIFEKGDHIIVGQQIYGGTFRLIYNYFLRWGLEVTAVDTRKPEEIRAAIRANTKAIYFEPLTNPLLQVTSVKQIAALAQEYGLLTIVDNTFLTPYLQQPLKLGADIVIHSATKYLAGHSDVSAGIVVVKDSYLAKRVYFNQNALGGILSPQDANLVRRGIQTLALRMDRQIANTQAIITFLKTRPEITQINYPYQPDQAGFDIIQAESKGLGALFSFELATSVDVAKFVSSLKLINLAVSLGAVETLIELPYKMSHAELSDAELATAGISKQLIRLAVGIEDVQDLIADLTQALDIACQK</sequence>
<evidence type="ECO:0000256" key="5">
    <source>
        <dbReference type="ARBA" id="ARBA00022898"/>
    </source>
</evidence>
<dbReference type="PANTHER" id="PTHR11808:SF50">
    <property type="entry name" value="CYSTATHIONINE BETA-LYASE"/>
    <property type="match status" value="1"/>
</dbReference>
<dbReference type="PIRSF" id="PIRSF001434">
    <property type="entry name" value="CGS"/>
    <property type="match status" value="1"/>
</dbReference>
<evidence type="ECO:0000256" key="4">
    <source>
        <dbReference type="ARBA" id="ARBA00022605"/>
    </source>
</evidence>
<keyword evidence="6" id="KW-0486">Methionine biosynthesis</keyword>
<evidence type="ECO:0000256" key="2">
    <source>
        <dbReference type="ARBA" id="ARBA00009077"/>
    </source>
</evidence>
<dbReference type="GO" id="GO:0019346">
    <property type="term" value="P:transsulfuration"/>
    <property type="evidence" value="ECO:0007669"/>
    <property type="project" value="InterPro"/>
</dbReference>
<dbReference type="EC" id="4.4.1.13" evidence="3"/>
<dbReference type="GO" id="GO:0030170">
    <property type="term" value="F:pyridoxal phosphate binding"/>
    <property type="evidence" value="ECO:0007669"/>
    <property type="project" value="InterPro"/>
</dbReference>
<comment type="caution">
    <text evidence="10">The sequence shown here is derived from an EMBL/GenBank/DDBJ whole genome shotgun (WGS) entry which is preliminary data.</text>
</comment>
<dbReference type="InterPro" id="IPR015424">
    <property type="entry name" value="PyrdxlP-dep_Trfase"/>
</dbReference>
<evidence type="ECO:0000313" key="11">
    <source>
        <dbReference type="Proteomes" id="UP000051048"/>
    </source>
</evidence>